<evidence type="ECO:0000313" key="3">
    <source>
        <dbReference type="Proteomes" id="UP000197138"/>
    </source>
</evidence>
<dbReference type="Proteomes" id="UP000197138">
    <property type="component" value="Unassembled WGS sequence"/>
</dbReference>
<gene>
    <name evidence="2" type="ORF">CDL15_Pgr011666</name>
</gene>
<organism evidence="2 3">
    <name type="scientific">Punica granatum</name>
    <name type="common">Pomegranate</name>
    <dbReference type="NCBI Taxonomy" id="22663"/>
    <lineage>
        <taxon>Eukaryota</taxon>
        <taxon>Viridiplantae</taxon>
        <taxon>Streptophyta</taxon>
        <taxon>Embryophyta</taxon>
        <taxon>Tracheophyta</taxon>
        <taxon>Spermatophyta</taxon>
        <taxon>Magnoliopsida</taxon>
        <taxon>eudicotyledons</taxon>
        <taxon>Gunneridae</taxon>
        <taxon>Pentapetalae</taxon>
        <taxon>rosids</taxon>
        <taxon>malvids</taxon>
        <taxon>Myrtales</taxon>
        <taxon>Lythraceae</taxon>
        <taxon>Punica</taxon>
    </lineage>
</organism>
<proteinExistence type="predicted"/>
<feature type="chain" id="PRO_5012781443" evidence="1">
    <location>
        <begin position="21"/>
        <end position="90"/>
    </location>
</feature>
<sequence length="90" mass="9962">MNSDSLLCGALFSVPAQVVAWVIADNVVWNGELKWGASSLSLFDCVLEQRMQPKTSEAPQFDSNDQYGTSDDSLLPLPLDMWDVMPNIEI</sequence>
<reference evidence="3" key="1">
    <citation type="journal article" date="2017" name="Plant J.">
        <title>The pomegranate (Punica granatum L.) genome and the genomics of punicalagin biosynthesis.</title>
        <authorList>
            <person name="Qin G."/>
            <person name="Xu C."/>
            <person name="Ming R."/>
            <person name="Tang H."/>
            <person name="Guyot R."/>
            <person name="Kramer E.M."/>
            <person name="Hu Y."/>
            <person name="Yi X."/>
            <person name="Qi Y."/>
            <person name="Xu X."/>
            <person name="Gao Z."/>
            <person name="Pan H."/>
            <person name="Jian J."/>
            <person name="Tian Y."/>
            <person name="Yue Z."/>
            <person name="Xu Y."/>
        </authorList>
    </citation>
    <scope>NUCLEOTIDE SEQUENCE [LARGE SCALE GENOMIC DNA]</scope>
    <source>
        <strain evidence="3">cv. Dabenzi</strain>
    </source>
</reference>
<protein>
    <submittedName>
        <fullName evidence="2">Uncharacterized protein</fullName>
    </submittedName>
</protein>
<evidence type="ECO:0000313" key="2">
    <source>
        <dbReference type="EMBL" id="OWM76941.1"/>
    </source>
</evidence>
<evidence type="ECO:0000256" key="1">
    <source>
        <dbReference type="SAM" id="SignalP"/>
    </source>
</evidence>
<feature type="signal peptide" evidence="1">
    <location>
        <begin position="1"/>
        <end position="20"/>
    </location>
</feature>
<dbReference type="AlphaFoldDB" id="A0A218WXK5"/>
<accession>A0A218WXK5</accession>
<comment type="caution">
    <text evidence="2">The sequence shown here is derived from an EMBL/GenBank/DDBJ whole genome shotgun (WGS) entry which is preliminary data.</text>
</comment>
<name>A0A218WXK5_PUNGR</name>
<dbReference type="EMBL" id="MTKT01002940">
    <property type="protein sequence ID" value="OWM76941.1"/>
    <property type="molecule type" value="Genomic_DNA"/>
</dbReference>
<keyword evidence="1" id="KW-0732">Signal</keyword>